<comment type="caution">
    <text evidence="2">The sequence shown here is derived from an EMBL/GenBank/DDBJ whole genome shotgun (WGS) entry which is preliminary data.</text>
</comment>
<dbReference type="PROSITE" id="PS51186">
    <property type="entry name" value="GNAT"/>
    <property type="match status" value="1"/>
</dbReference>
<accession>A0ABV6DYP8</accession>
<dbReference type="EC" id="2.3.-.-" evidence="2"/>
<evidence type="ECO:0000313" key="3">
    <source>
        <dbReference type="Proteomes" id="UP001589698"/>
    </source>
</evidence>
<evidence type="ECO:0000313" key="2">
    <source>
        <dbReference type="EMBL" id="MFC0221833.1"/>
    </source>
</evidence>
<organism evidence="2 3">
    <name type="scientific">Nocardioides zeicaulis</name>
    <dbReference type="NCBI Taxonomy" id="1776857"/>
    <lineage>
        <taxon>Bacteria</taxon>
        <taxon>Bacillati</taxon>
        <taxon>Actinomycetota</taxon>
        <taxon>Actinomycetes</taxon>
        <taxon>Propionibacteriales</taxon>
        <taxon>Nocardioidaceae</taxon>
        <taxon>Nocardioides</taxon>
    </lineage>
</organism>
<proteinExistence type="predicted"/>
<keyword evidence="2" id="KW-0808">Transferase</keyword>
<evidence type="ECO:0000259" key="1">
    <source>
        <dbReference type="PROSITE" id="PS51186"/>
    </source>
</evidence>
<dbReference type="InterPro" id="IPR051531">
    <property type="entry name" value="N-acetyltransferase"/>
</dbReference>
<sequence>MSGLDVALPITTDRLVLRAHRLDDLGDLARFHGDPEVVRFVPWPVRDRAATEETLRVKLTQTELLAPGQWLVLAVEVRETGRVVGEVLLKWASEAQGELGFAFARDAQGRGYAEEAARAVLRLAFDDLGFHRVSAVVVEGNEASVRLLGRLGFRQEARHAEAVHFKGAWVTQLVFAQLADEWRST</sequence>
<dbReference type="PANTHER" id="PTHR43792">
    <property type="entry name" value="GNAT FAMILY, PUTATIVE (AFU_ORTHOLOGUE AFUA_3G00765)-RELATED-RELATED"/>
    <property type="match status" value="1"/>
</dbReference>
<dbReference type="Proteomes" id="UP001589698">
    <property type="component" value="Unassembled WGS sequence"/>
</dbReference>
<dbReference type="InterPro" id="IPR016181">
    <property type="entry name" value="Acyl_CoA_acyltransferase"/>
</dbReference>
<dbReference type="GO" id="GO:0016746">
    <property type="term" value="F:acyltransferase activity"/>
    <property type="evidence" value="ECO:0007669"/>
    <property type="project" value="UniProtKB-KW"/>
</dbReference>
<reference evidence="2 3" key="1">
    <citation type="submission" date="2024-09" db="EMBL/GenBank/DDBJ databases">
        <authorList>
            <person name="Sun Q."/>
            <person name="Mori K."/>
        </authorList>
    </citation>
    <scope>NUCLEOTIDE SEQUENCE [LARGE SCALE GENOMIC DNA]</scope>
    <source>
        <strain evidence="2 3">CCM 8654</strain>
    </source>
</reference>
<dbReference type="EMBL" id="JBHLXH010000001">
    <property type="protein sequence ID" value="MFC0221833.1"/>
    <property type="molecule type" value="Genomic_DNA"/>
</dbReference>
<name>A0ABV6DYP8_9ACTN</name>
<dbReference type="Gene3D" id="3.40.630.30">
    <property type="match status" value="1"/>
</dbReference>
<dbReference type="Pfam" id="PF13302">
    <property type="entry name" value="Acetyltransf_3"/>
    <property type="match status" value="1"/>
</dbReference>
<protein>
    <submittedName>
        <fullName evidence="2">GNAT family N-acetyltransferase</fullName>
        <ecNumber evidence="2">2.3.-.-</ecNumber>
    </submittedName>
</protein>
<dbReference type="PANTHER" id="PTHR43792:SF1">
    <property type="entry name" value="N-ACETYLTRANSFERASE DOMAIN-CONTAINING PROTEIN"/>
    <property type="match status" value="1"/>
</dbReference>
<dbReference type="InterPro" id="IPR000182">
    <property type="entry name" value="GNAT_dom"/>
</dbReference>
<feature type="domain" description="N-acetyltransferase" evidence="1">
    <location>
        <begin position="15"/>
        <end position="180"/>
    </location>
</feature>
<gene>
    <name evidence="2" type="ORF">ACFFJG_05020</name>
</gene>
<keyword evidence="2" id="KW-0012">Acyltransferase</keyword>
<keyword evidence="3" id="KW-1185">Reference proteome</keyword>
<dbReference type="RefSeq" id="WP_378517501.1">
    <property type="nucleotide sequence ID" value="NZ_CBCSDI010000007.1"/>
</dbReference>
<dbReference type="SUPFAM" id="SSF55729">
    <property type="entry name" value="Acyl-CoA N-acyltransferases (Nat)"/>
    <property type="match status" value="1"/>
</dbReference>